<sequence>MNRPQNEAGSQSLTGRDNRSLRLYRRLPKREELLHHQLERRKFFDSGDYTLSQAHRASDIGRVRTGTEHPLRESISHPSSPVPSGSNIKDVSTKKEKAVEGTHDAKEASNLHQQTSMDTTENAQ</sequence>
<gene>
    <name evidence="4" type="ORF">DM02DRAFT_620375</name>
</gene>
<feature type="compositionally biased region" description="Polar residues" evidence="3">
    <location>
        <begin position="76"/>
        <end position="90"/>
    </location>
</feature>
<feature type="region of interest" description="Disordered" evidence="3">
    <location>
        <begin position="47"/>
        <end position="124"/>
    </location>
</feature>
<comment type="function">
    <text evidence="2">Plays an essential role in initiation of the G0 program by preventing the degradation of specific nutrient-regulated mRNAs via the 5'-3' mRNA decay pathway.</text>
</comment>
<evidence type="ECO:0000313" key="5">
    <source>
        <dbReference type="Proteomes" id="UP000244855"/>
    </source>
</evidence>
<feature type="compositionally biased region" description="Polar residues" evidence="3">
    <location>
        <begin position="110"/>
        <end position="124"/>
    </location>
</feature>
<evidence type="ECO:0000313" key="4">
    <source>
        <dbReference type="EMBL" id="PVH91682.1"/>
    </source>
</evidence>
<name>A0A2V1D0X5_9PLEO</name>
<dbReference type="InterPro" id="IPR006760">
    <property type="entry name" value="Endosulphine"/>
</dbReference>
<feature type="region of interest" description="Disordered" evidence="3">
    <location>
        <begin position="1"/>
        <end position="22"/>
    </location>
</feature>
<feature type="compositionally biased region" description="Polar residues" evidence="3">
    <location>
        <begin position="1"/>
        <end position="15"/>
    </location>
</feature>
<protein>
    <recommendedName>
        <fullName evidence="2">mRNA stability protein</fullName>
    </recommendedName>
</protein>
<dbReference type="EMBL" id="KZ805801">
    <property type="protein sequence ID" value="PVH91682.1"/>
    <property type="molecule type" value="Genomic_DNA"/>
</dbReference>
<comment type="similarity">
    <text evidence="1 2">Belongs to the endosulfine family.</text>
</comment>
<evidence type="ECO:0000256" key="2">
    <source>
        <dbReference type="RuleBase" id="RU363120"/>
    </source>
</evidence>
<feature type="compositionally biased region" description="Basic and acidic residues" evidence="3">
    <location>
        <begin position="91"/>
        <end position="109"/>
    </location>
</feature>
<keyword evidence="5" id="KW-1185">Reference proteome</keyword>
<accession>A0A2V1D0X5</accession>
<dbReference type="OrthoDB" id="5949865at2759"/>
<evidence type="ECO:0000256" key="3">
    <source>
        <dbReference type="SAM" id="MobiDB-lite"/>
    </source>
</evidence>
<dbReference type="Proteomes" id="UP000244855">
    <property type="component" value="Unassembled WGS sequence"/>
</dbReference>
<dbReference type="STRING" id="97972.A0A2V1D0X5"/>
<reference evidence="4 5" key="1">
    <citation type="journal article" date="2018" name="Sci. Rep.">
        <title>Comparative genomics provides insights into the lifestyle and reveals functional heterogeneity of dark septate endophytic fungi.</title>
        <authorList>
            <person name="Knapp D.G."/>
            <person name="Nemeth J.B."/>
            <person name="Barry K."/>
            <person name="Hainaut M."/>
            <person name="Henrissat B."/>
            <person name="Johnson J."/>
            <person name="Kuo A."/>
            <person name="Lim J.H.P."/>
            <person name="Lipzen A."/>
            <person name="Nolan M."/>
            <person name="Ohm R.A."/>
            <person name="Tamas L."/>
            <person name="Grigoriev I.V."/>
            <person name="Spatafora J.W."/>
            <person name="Nagy L.G."/>
            <person name="Kovacs G.M."/>
        </authorList>
    </citation>
    <scope>NUCLEOTIDE SEQUENCE [LARGE SCALE GENOMIC DNA]</scope>
    <source>
        <strain evidence="4 5">DSE2036</strain>
    </source>
</reference>
<dbReference type="AlphaFoldDB" id="A0A2V1D0X5"/>
<feature type="compositionally biased region" description="Basic and acidic residues" evidence="3">
    <location>
        <begin position="56"/>
        <end position="75"/>
    </location>
</feature>
<organism evidence="4 5">
    <name type="scientific">Periconia macrospinosa</name>
    <dbReference type="NCBI Taxonomy" id="97972"/>
    <lineage>
        <taxon>Eukaryota</taxon>
        <taxon>Fungi</taxon>
        <taxon>Dikarya</taxon>
        <taxon>Ascomycota</taxon>
        <taxon>Pezizomycotina</taxon>
        <taxon>Dothideomycetes</taxon>
        <taxon>Pleosporomycetidae</taxon>
        <taxon>Pleosporales</taxon>
        <taxon>Massarineae</taxon>
        <taxon>Periconiaceae</taxon>
        <taxon>Periconia</taxon>
    </lineage>
</organism>
<proteinExistence type="inferred from homology"/>
<evidence type="ECO:0000256" key="1">
    <source>
        <dbReference type="ARBA" id="ARBA00010520"/>
    </source>
</evidence>
<dbReference type="Pfam" id="PF04667">
    <property type="entry name" value="Endosulfine"/>
    <property type="match status" value="1"/>
</dbReference>